<reference evidence="1" key="1">
    <citation type="submission" date="2023-01" db="EMBL/GenBank/DDBJ databases">
        <authorList>
            <person name="Van Ghelder C."/>
            <person name="Rancurel C."/>
        </authorList>
    </citation>
    <scope>NUCLEOTIDE SEQUENCE</scope>
    <source>
        <strain evidence="1">CNCM I-4278</strain>
    </source>
</reference>
<dbReference type="Proteomes" id="UP001152607">
    <property type="component" value="Unassembled WGS sequence"/>
</dbReference>
<evidence type="ECO:0000313" key="2">
    <source>
        <dbReference type="Proteomes" id="UP001152607"/>
    </source>
</evidence>
<organism evidence="1 2">
    <name type="scientific">Periconia digitata</name>
    <dbReference type="NCBI Taxonomy" id="1303443"/>
    <lineage>
        <taxon>Eukaryota</taxon>
        <taxon>Fungi</taxon>
        <taxon>Dikarya</taxon>
        <taxon>Ascomycota</taxon>
        <taxon>Pezizomycotina</taxon>
        <taxon>Dothideomycetes</taxon>
        <taxon>Pleosporomycetidae</taxon>
        <taxon>Pleosporales</taxon>
        <taxon>Massarineae</taxon>
        <taxon>Periconiaceae</taxon>
        <taxon>Periconia</taxon>
    </lineage>
</organism>
<keyword evidence="2" id="KW-1185">Reference proteome</keyword>
<accession>A0A9W4UJD4</accession>
<name>A0A9W4UJD4_9PLEO</name>
<dbReference type="AlphaFoldDB" id="A0A9W4UJD4"/>
<comment type="caution">
    <text evidence="1">The sequence shown here is derived from an EMBL/GenBank/DDBJ whole genome shotgun (WGS) entry which is preliminary data.</text>
</comment>
<dbReference type="EMBL" id="CAOQHR010000007">
    <property type="protein sequence ID" value="CAI6337703.1"/>
    <property type="molecule type" value="Genomic_DNA"/>
</dbReference>
<sequence>MVVYINSAPIDSGKGILRTKVLRRNDPIKSYRCRINNQRQLRCGGGLAQDVVGVSVAVGCLCAYVA</sequence>
<gene>
    <name evidence="1" type="ORF">PDIGIT_LOCUS10817</name>
</gene>
<protein>
    <submittedName>
        <fullName evidence="1">Uncharacterized protein</fullName>
    </submittedName>
</protein>
<proteinExistence type="predicted"/>
<evidence type="ECO:0000313" key="1">
    <source>
        <dbReference type="EMBL" id="CAI6337703.1"/>
    </source>
</evidence>